<dbReference type="CDD" id="cd00035">
    <property type="entry name" value="ChtBD1"/>
    <property type="match status" value="3"/>
</dbReference>
<feature type="disulfide bond" evidence="7">
    <location>
        <begin position="38"/>
        <end position="52"/>
    </location>
</feature>
<dbReference type="PANTHER" id="PTHR47849">
    <property type="entry name" value="CHITIN-BINDING LECTIN 1"/>
    <property type="match status" value="1"/>
</dbReference>
<feature type="signal peptide" evidence="8">
    <location>
        <begin position="1"/>
        <end position="20"/>
    </location>
</feature>
<reference evidence="10 11" key="1">
    <citation type="submission" date="2016-09" db="EMBL/GenBank/DDBJ databases">
        <title>The draft genome of Dichanthelium oligosanthes: A C3 panicoid grass species.</title>
        <authorList>
            <person name="Studer A.J."/>
            <person name="Schnable J.C."/>
            <person name="Brutnell T.P."/>
        </authorList>
    </citation>
    <scope>NUCLEOTIDE SEQUENCE [LARGE SCALE GENOMIC DNA]</scope>
    <source>
        <strain evidence="11">cv. Kellogg 1175</strain>
        <tissue evidence="10">Leaf</tissue>
    </source>
</reference>
<dbReference type="PROSITE" id="PS00026">
    <property type="entry name" value="CHIT_BIND_I_1"/>
    <property type="match status" value="3"/>
</dbReference>
<dbReference type="GO" id="GO:0006032">
    <property type="term" value="P:chitin catabolic process"/>
    <property type="evidence" value="ECO:0007669"/>
    <property type="project" value="UniProtKB-KW"/>
</dbReference>
<evidence type="ECO:0000256" key="3">
    <source>
        <dbReference type="ARBA" id="ARBA00022821"/>
    </source>
</evidence>
<feature type="chain" id="PRO_5009187443" evidence="8">
    <location>
        <begin position="21"/>
        <end position="169"/>
    </location>
</feature>
<evidence type="ECO:0000256" key="8">
    <source>
        <dbReference type="SAM" id="SignalP"/>
    </source>
</evidence>
<dbReference type="SUPFAM" id="SSF57016">
    <property type="entry name" value="Plant lectins/antimicrobial peptides"/>
    <property type="match status" value="3"/>
</dbReference>
<keyword evidence="3" id="KW-0611">Plant defense</keyword>
<evidence type="ECO:0000313" key="10">
    <source>
        <dbReference type="EMBL" id="OEL16989.1"/>
    </source>
</evidence>
<evidence type="ECO:0000259" key="9">
    <source>
        <dbReference type="PROSITE" id="PS50941"/>
    </source>
</evidence>
<keyword evidence="2" id="KW-0430">Lectin</keyword>
<keyword evidence="4" id="KW-0624">Polysaccharide degradation</keyword>
<keyword evidence="8" id="KW-0732">Signal</keyword>
<evidence type="ECO:0000256" key="6">
    <source>
        <dbReference type="ARBA" id="ARBA00023283"/>
    </source>
</evidence>
<dbReference type="GO" id="GO:0006952">
    <property type="term" value="P:defense response"/>
    <property type="evidence" value="ECO:0007669"/>
    <property type="project" value="UniProtKB-KW"/>
</dbReference>
<evidence type="ECO:0000256" key="5">
    <source>
        <dbReference type="ARBA" id="ARBA00023157"/>
    </source>
</evidence>
<sequence length="169" mass="16226">MKALALAVLALVYAAASAQAQAQCGSQAGGAVCPKNLCCSQYGYCGIGADYCGVGCQSQCSPPGAFGVGVPVAQCGSQAGGAMCPKNLCCSQYGFCGIGAAYCGVGCQSQCSPPDAFGVGVPVAQCGAQAGGVVCSNNLCCSQYGFCGLGAAYCGTGCQSQCSPGGVGP</sequence>
<feature type="domain" description="Chitin-binding type-1" evidence="9">
    <location>
        <begin position="72"/>
        <end position="113"/>
    </location>
</feature>
<dbReference type="PROSITE" id="PS50941">
    <property type="entry name" value="CHIT_BIND_I_2"/>
    <property type="match status" value="3"/>
</dbReference>
<dbReference type="Gene3D" id="3.30.60.10">
    <property type="entry name" value="Endochitinase-like"/>
    <property type="match status" value="3"/>
</dbReference>
<evidence type="ECO:0000313" key="11">
    <source>
        <dbReference type="Proteomes" id="UP000095767"/>
    </source>
</evidence>
<comment type="caution">
    <text evidence="10">The sequence shown here is derived from an EMBL/GenBank/DDBJ whole genome shotgun (WGS) entry which is preliminary data.</text>
</comment>
<feature type="disulfide bond" evidence="7">
    <location>
        <begin position="24"/>
        <end position="39"/>
    </location>
</feature>
<dbReference type="FunFam" id="3.30.60.10:FF:000001">
    <property type="entry name" value="Basic endochitinase"/>
    <property type="match status" value="2"/>
</dbReference>
<feature type="disulfide bond" evidence="7">
    <location>
        <begin position="56"/>
        <end position="60"/>
    </location>
</feature>
<dbReference type="PRINTS" id="PR00451">
    <property type="entry name" value="CHITINBINDNG"/>
</dbReference>
<evidence type="ECO:0000256" key="2">
    <source>
        <dbReference type="ARBA" id="ARBA00022734"/>
    </source>
</evidence>
<feature type="disulfide bond" evidence="7">
    <location>
        <begin position="89"/>
        <end position="103"/>
    </location>
</feature>
<keyword evidence="4" id="KW-0119">Carbohydrate metabolism</keyword>
<feature type="domain" description="Chitin-binding type-1" evidence="9">
    <location>
        <begin position="21"/>
        <end position="62"/>
    </location>
</feature>
<feature type="disulfide bond" evidence="7">
    <location>
        <begin position="84"/>
        <end position="96"/>
    </location>
</feature>
<dbReference type="InterPro" id="IPR018371">
    <property type="entry name" value="Chitin-binding_1_CS"/>
</dbReference>
<dbReference type="InterPro" id="IPR036861">
    <property type="entry name" value="Endochitinase-like_sf"/>
</dbReference>
<feature type="disulfide bond" evidence="7">
    <location>
        <begin position="140"/>
        <end position="154"/>
    </location>
</feature>
<dbReference type="GO" id="GO:0030246">
    <property type="term" value="F:carbohydrate binding"/>
    <property type="evidence" value="ECO:0007669"/>
    <property type="project" value="UniProtKB-KW"/>
</dbReference>
<dbReference type="Proteomes" id="UP000095767">
    <property type="component" value="Unassembled WGS sequence"/>
</dbReference>
<keyword evidence="4" id="KW-0146">Chitin degradation</keyword>
<feature type="disulfide bond" evidence="7">
    <location>
        <begin position="126"/>
        <end position="141"/>
    </location>
</feature>
<proteinExistence type="predicted"/>
<feature type="disulfide bond" evidence="7">
    <location>
        <begin position="75"/>
        <end position="90"/>
    </location>
</feature>
<dbReference type="SMART" id="SM00270">
    <property type="entry name" value="ChtBD1"/>
    <property type="match status" value="3"/>
</dbReference>
<feature type="disulfide bond" evidence="7">
    <location>
        <begin position="158"/>
        <end position="162"/>
    </location>
</feature>
<dbReference type="STRING" id="888268.A0A1E5UVS4"/>
<dbReference type="OrthoDB" id="617225at2759"/>
<dbReference type="InterPro" id="IPR001002">
    <property type="entry name" value="Chitin-bd_1"/>
</dbReference>
<gene>
    <name evidence="10" type="ORF">BAE44_0021992</name>
</gene>
<dbReference type="AlphaFoldDB" id="A0A1E5UVS4"/>
<protein>
    <submittedName>
        <fullName evidence="10">Agglutinin isolectin 2</fullName>
    </submittedName>
</protein>
<evidence type="ECO:0000256" key="4">
    <source>
        <dbReference type="ARBA" id="ARBA00023024"/>
    </source>
</evidence>
<keyword evidence="11" id="KW-1185">Reference proteome</keyword>
<name>A0A1E5UVS4_9POAL</name>
<evidence type="ECO:0000256" key="7">
    <source>
        <dbReference type="PROSITE-ProRule" id="PRU00261"/>
    </source>
</evidence>
<keyword evidence="1 7" id="KW-0147">Chitin-binding</keyword>
<keyword evidence="5 7" id="KW-1015">Disulfide bond</keyword>
<feature type="disulfide bond" evidence="7">
    <location>
        <begin position="135"/>
        <end position="147"/>
    </location>
</feature>
<accession>A0A1E5UVS4</accession>
<dbReference type="PANTHER" id="PTHR47849:SF8">
    <property type="entry name" value="LECTIN"/>
    <property type="match status" value="1"/>
</dbReference>
<feature type="disulfide bond" evidence="7">
    <location>
        <begin position="33"/>
        <end position="45"/>
    </location>
</feature>
<feature type="disulfide bond" evidence="7">
    <location>
        <begin position="107"/>
        <end position="111"/>
    </location>
</feature>
<dbReference type="Pfam" id="PF00187">
    <property type="entry name" value="Chitin_bind_1"/>
    <property type="match status" value="3"/>
</dbReference>
<dbReference type="GO" id="GO:0008061">
    <property type="term" value="F:chitin binding"/>
    <property type="evidence" value="ECO:0007669"/>
    <property type="project" value="UniProtKB-UniRule"/>
</dbReference>
<feature type="domain" description="Chitin-binding type-1" evidence="9">
    <location>
        <begin position="123"/>
        <end position="164"/>
    </location>
</feature>
<dbReference type="EMBL" id="LWDX02061412">
    <property type="protein sequence ID" value="OEL16989.1"/>
    <property type="molecule type" value="Genomic_DNA"/>
</dbReference>
<organism evidence="10 11">
    <name type="scientific">Dichanthelium oligosanthes</name>
    <dbReference type="NCBI Taxonomy" id="888268"/>
    <lineage>
        <taxon>Eukaryota</taxon>
        <taxon>Viridiplantae</taxon>
        <taxon>Streptophyta</taxon>
        <taxon>Embryophyta</taxon>
        <taxon>Tracheophyta</taxon>
        <taxon>Spermatophyta</taxon>
        <taxon>Magnoliopsida</taxon>
        <taxon>Liliopsida</taxon>
        <taxon>Poales</taxon>
        <taxon>Poaceae</taxon>
        <taxon>PACMAD clade</taxon>
        <taxon>Panicoideae</taxon>
        <taxon>Panicodae</taxon>
        <taxon>Paniceae</taxon>
        <taxon>Dichantheliinae</taxon>
        <taxon>Dichanthelium</taxon>
    </lineage>
</organism>
<evidence type="ECO:0000256" key="1">
    <source>
        <dbReference type="ARBA" id="ARBA00022669"/>
    </source>
</evidence>
<keyword evidence="6" id="KW-0873">Pyrrolidone carboxylic acid</keyword>